<sequence length="263" mass="28029">MRSPVRSTVPVALSLLVLTGCAPLFGPDLEELLLPRNAFPNYTAESVDAEVVRQGPSSPSFEEIEPPECATALAEGRPDLLPEEVEEVAAQTATPNRSGAPETVYHYTLATGDLSGTPDPEAVKRLLSDCFTFTGRVEDEPVKGAFQSLTSTSLPEEGDGVLMTSTPAGGGPAVEVRMAWGQVAEVHFSLVAVTLGADASPLSPMDLTVECSLEATSTPPDPDEIMECTDRMREQVIEDAATERADRFDALLAKAVERLEERA</sequence>
<dbReference type="EMBL" id="CP063196">
    <property type="protein sequence ID" value="UOE21638.1"/>
    <property type="molecule type" value="Genomic_DNA"/>
</dbReference>
<dbReference type="KEGG" id="thao:NI17_011365"/>
<evidence type="ECO:0000313" key="2">
    <source>
        <dbReference type="Proteomes" id="UP000265719"/>
    </source>
</evidence>
<keyword evidence="2" id="KW-1185">Reference proteome</keyword>
<dbReference type="PROSITE" id="PS51257">
    <property type="entry name" value="PROKAR_LIPOPROTEIN"/>
    <property type="match status" value="1"/>
</dbReference>
<proteinExistence type="predicted"/>
<accession>A0A399G8I9</accession>
<organism evidence="1 2">
    <name type="scientific">Thermobifida halotolerans</name>
    <dbReference type="NCBI Taxonomy" id="483545"/>
    <lineage>
        <taxon>Bacteria</taxon>
        <taxon>Bacillati</taxon>
        <taxon>Actinomycetota</taxon>
        <taxon>Actinomycetes</taxon>
        <taxon>Streptosporangiales</taxon>
        <taxon>Nocardiopsidaceae</taxon>
        <taxon>Thermobifida</taxon>
    </lineage>
</organism>
<gene>
    <name evidence="1" type="ORF">NI17_011365</name>
</gene>
<dbReference type="OrthoDB" id="3430398at2"/>
<dbReference type="Proteomes" id="UP000265719">
    <property type="component" value="Chromosome"/>
</dbReference>
<dbReference type="RefSeq" id="WP_068690744.1">
    <property type="nucleotide sequence ID" value="NZ_CP063196.1"/>
</dbReference>
<protein>
    <submittedName>
        <fullName evidence="1">Uncharacterized protein</fullName>
    </submittedName>
</protein>
<evidence type="ECO:0000313" key="1">
    <source>
        <dbReference type="EMBL" id="UOE21638.1"/>
    </source>
</evidence>
<name>A0A399G8I9_9ACTN</name>
<dbReference type="AlphaFoldDB" id="A0A399G8I9"/>
<reference evidence="1" key="1">
    <citation type="submission" date="2020-10" db="EMBL/GenBank/DDBJ databases">
        <title>De novo genome project of the cellulose decomposer Thermobifida halotolerans type strain.</title>
        <authorList>
            <person name="Nagy I."/>
            <person name="Horvath B."/>
            <person name="Kukolya J."/>
            <person name="Nagy I."/>
            <person name="Orsini M."/>
        </authorList>
    </citation>
    <scope>NUCLEOTIDE SEQUENCE</scope>
    <source>
        <strain evidence="1">DSM 44931</strain>
    </source>
</reference>